<dbReference type="SUPFAM" id="SSF52540">
    <property type="entry name" value="P-loop containing nucleoside triphosphate hydrolases"/>
    <property type="match status" value="1"/>
</dbReference>
<dbReference type="InterPro" id="IPR010614">
    <property type="entry name" value="RAD3-like_helicase_DEAD"/>
</dbReference>
<evidence type="ECO:0000256" key="2">
    <source>
        <dbReference type="ARBA" id="ARBA00022741"/>
    </source>
</evidence>
<keyword evidence="7" id="KW-0411">Iron-sulfur</keyword>
<dbReference type="NCBIfam" id="NF008729">
    <property type="entry name" value="PRK11747.1"/>
    <property type="match status" value="1"/>
</dbReference>
<keyword evidence="3 11" id="KW-0378">Hydrolase</keyword>
<dbReference type="GO" id="GO:0016787">
    <property type="term" value="F:hydrolase activity"/>
    <property type="evidence" value="ECO:0007669"/>
    <property type="project" value="UniProtKB-KW"/>
</dbReference>
<dbReference type="Proteomes" id="UP001310248">
    <property type="component" value="Unassembled WGS sequence"/>
</dbReference>
<comment type="caution">
    <text evidence="11">The sequence shown here is derived from an EMBL/GenBank/DDBJ whole genome shotgun (WGS) entry which is preliminary data.</text>
</comment>
<dbReference type="Pfam" id="PF13307">
    <property type="entry name" value="Helicase_C_2"/>
    <property type="match status" value="1"/>
</dbReference>
<feature type="domain" description="Helicase ATP-binding" evidence="9">
    <location>
        <begin position="16"/>
        <end position="294"/>
    </location>
</feature>
<dbReference type="InterPro" id="IPR001650">
    <property type="entry name" value="Helicase_C-like"/>
</dbReference>
<dbReference type="PANTHER" id="PTHR11472">
    <property type="entry name" value="DNA REPAIR DEAD HELICASE RAD3/XP-D SUBFAMILY MEMBER"/>
    <property type="match status" value="1"/>
</dbReference>
<dbReference type="GO" id="GO:0003678">
    <property type="term" value="F:DNA helicase activity"/>
    <property type="evidence" value="ECO:0007669"/>
    <property type="project" value="UniProtKB-EC"/>
</dbReference>
<dbReference type="SMART" id="SM00491">
    <property type="entry name" value="HELICc2"/>
    <property type="match status" value="1"/>
</dbReference>
<evidence type="ECO:0000256" key="4">
    <source>
        <dbReference type="ARBA" id="ARBA00022806"/>
    </source>
</evidence>
<evidence type="ECO:0000256" key="1">
    <source>
        <dbReference type="ARBA" id="ARBA00022723"/>
    </source>
</evidence>
<evidence type="ECO:0000259" key="9">
    <source>
        <dbReference type="PROSITE" id="PS51193"/>
    </source>
</evidence>
<accession>A0ABU7G9T0</accession>
<feature type="domain" description="Helicase C-terminal" evidence="10">
    <location>
        <begin position="500"/>
        <end position="674"/>
    </location>
</feature>
<keyword evidence="4 11" id="KW-0347">Helicase</keyword>
<evidence type="ECO:0000256" key="7">
    <source>
        <dbReference type="ARBA" id="ARBA00023014"/>
    </source>
</evidence>
<evidence type="ECO:0000256" key="8">
    <source>
        <dbReference type="ARBA" id="ARBA00023235"/>
    </source>
</evidence>
<keyword evidence="5" id="KW-0067">ATP-binding</keyword>
<evidence type="ECO:0000313" key="11">
    <source>
        <dbReference type="EMBL" id="MEE1675939.1"/>
    </source>
</evidence>
<evidence type="ECO:0000256" key="3">
    <source>
        <dbReference type="ARBA" id="ARBA00022801"/>
    </source>
</evidence>
<organism evidence="11 12">
    <name type="scientific">Agarivorans aestuarii</name>
    <dbReference type="NCBI Taxonomy" id="1563703"/>
    <lineage>
        <taxon>Bacteria</taxon>
        <taxon>Pseudomonadati</taxon>
        <taxon>Pseudomonadota</taxon>
        <taxon>Gammaproteobacteria</taxon>
        <taxon>Alteromonadales</taxon>
        <taxon>Alteromonadaceae</taxon>
        <taxon>Agarivorans</taxon>
    </lineage>
</organism>
<keyword evidence="6" id="KW-0408">Iron</keyword>
<keyword evidence="12" id="KW-1185">Reference proteome</keyword>
<protein>
    <submittedName>
        <fullName evidence="11">ATP-dependent DNA helicase DinG</fullName>
        <ecNumber evidence="11">3.6.4.12</ecNumber>
    </submittedName>
</protein>
<name>A0ABU7G9T0_9ALTE</name>
<dbReference type="PANTHER" id="PTHR11472:SF59">
    <property type="entry name" value="ATP-DEPENDENT DNA HELICASE DING"/>
    <property type="match status" value="1"/>
</dbReference>
<dbReference type="Pfam" id="PF06733">
    <property type="entry name" value="DEAD_2"/>
    <property type="match status" value="1"/>
</dbReference>
<dbReference type="EC" id="3.6.4.12" evidence="11"/>
<evidence type="ECO:0000259" key="10">
    <source>
        <dbReference type="PROSITE" id="PS51194"/>
    </source>
</evidence>
<dbReference type="PROSITE" id="PS51193">
    <property type="entry name" value="HELICASE_ATP_BIND_2"/>
    <property type="match status" value="1"/>
</dbReference>
<dbReference type="InterPro" id="IPR006555">
    <property type="entry name" value="ATP-dep_Helicase_C"/>
</dbReference>
<dbReference type="RefSeq" id="WP_329776701.1">
    <property type="nucleotide sequence ID" value="NZ_JAYDYW010000016.1"/>
</dbReference>
<dbReference type="InterPro" id="IPR045028">
    <property type="entry name" value="DinG/Rad3-like"/>
</dbReference>
<evidence type="ECO:0000256" key="6">
    <source>
        <dbReference type="ARBA" id="ARBA00023004"/>
    </source>
</evidence>
<gene>
    <name evidence="11" type="primary">dinG</name>
    <name evidence="11" type="ORF">SNR37_001266</name>
</gene>
<dbReference type="Gene3D" id="3.40.50.300">
    <property type="entry name" value="P-loop containing nucleotide triphosphate hydrolases"/>
    <property type="match status" value="2"/>
</dbReference>
<reference evidence="12" key="1">
    <citation type="submission" date="2023-07" db="EMBL/GenBank/DDBJ databases">
        <title>Draft genome sequence of Agarivorans aestuarii strain ZMCS4, a CAZymes producing bacteria isolated from the marine brown algae Clodostephus spongiosus.</title>
        <authorList>
            <person name="Lorente B."/>
            <person name="Cabral C."/>
            <person name="Frias J."/>
            <person name="Faria J."/>
            <person name="Toubarro D."/>
        </authorList>
    </citation>
    <scope>NUCLEOTIDE SEQUENCE [LARGE SCALE GENOMIC DNA]</scope>
    <source>
        <strain evidence="12">ZMCS4</strain>
    </source>
</reference>
<evidence type="ECO:0000313" key="12">
    <source>
        <dbReference type="Proteomes" id="UP001310248"/>
    </source>
</evidence>
<keyword evidence="8" id="KW-0413">Isomerase</keyword>
<dbReference type="InterPro" id="IPR014013">
    <property type="entry name" value="Helic_SF1/SF2_ATP-bd_DinG/Rad3"/>
</dbReference>
<dbReference type="InterPro" id="IPR027417">
    <property type="entry name" value="P-loop_NTPase"/>
</dbReference>
<keyword evidence="2" id="KW-0547">Nucleotide-binding</keyword>
<dbReference type="PROSITE" id="PS51194">
    <property type="entry name" value="HELICASE_CTER"/>
    <property type="match status" value="1"/>
</dbReference>
<keyword evidence="1" id="KW-0479">Metal-binding</keyword>
<dbReference type="EMBL" id="JAYDYW010000016">
    <property type="protein sequence ID" value="MEE1675939.1"/>
    <property type="molecule type" value="Genomic_DNA"/>
</dbReference>
<proteinExistence type="predicted"/>
<reference evidence="11 12" key="2">
    <citation type="submission" date="2023-12" db="EMBL/GenBank/DDBJ databases">
        <authorList>
            <consortium name="Cladostephus spongiosus"/>
            <person name="Lorente B."/>
            <person name="Cabral C."/>
            <person name="Frias J."/>
            <person name="Faria J."/>
            <person name="Toubarro D."/>
        </authorList>
    </citation>
    <scope>NUCLEOTIDE SEQUENCE [LARGE SCALE GENOMIC DNA]</scope>
    <source>
        <strain evidence="11 12">ZMCS4</strain>
    </source>
</reference>
<sequence length="674" mass="74914">MLTEKNKQRIRHWYNTLQEQNPTFVKRAAQSSLIAQIAKTIAGDINRKQRVLLAEAGTGTGKSLAYLLASIPLAKALNKKVVVSTATVALQQQLIESDLPTVHRAAHGEFEFASAKGRQRYCCAHKLVAATSTDLGLSPKQLDLTKRMAIALQQGKWDGDRDSWPGQVPWQIWQHVVVDTLSCSVQSARHRSCPFHKARKGLKKADVIVANHSLLLADLHAGSGHILPAAEDCIYILDEAHQFPEIAREASAKQLMLNHALKELENLKLFDKELANILNPNAVAGSSLKLKEACAELNRCFNKLKDVANANKESFDNSQHWRFALGKTPTAIINLASNYHKEANKLSNSLQHYAGVIQENVANNQMKSAQAEALLSRLSAMQSLAESWLEVLFNYASENNQKNYAFWFTRKEKEIQLCSSPIEIGGLLQQLLWQDAFSVIAVSATLSALGNFSYYLNQVGLSKLPKEQLVRLPSPFNYQQVTLSVPNNIAEPDHPEFANNVAQQIMAAQQNQGGVLVLCNSYRLVDKVAEQLEGKKLDNLWIQGQLTNQQILAKHRQSRQQNQTSTILATIGFSEGIDLPGDLLTDLIVARLPFAVPTEPVMASHSELLESRNQNPFMLLTLPSASRKLVQSCGRLMRKESDSGRIVLLDSRLTSRRYGKQLLAALPPFKRSDH</sequence>
<evidence type="ECO:0000256" key="5">
    <source>
        <dbReference type="ARBA" id="ARBA00022840"/>
    </source>
</evidence>